<dbReference type="SMART" id="SM00868">
    <property type="entry name" value="zf-AD"/>
    <property type="match status" value="1"/>
</dbReference>
<dbReference type="PROSITE" id="PS51915">
    <property type="entry name" value="ZAD"/>
    <property type="match status" value="1"/>
</dbReference>
<dbReference type="AlphaFoldDB" id="A0A182PY08"/>
<keyword evidence="4" id="KW-1185">Reference proteome</keyword>
<feature type="binding site" evidence="1">
    <location>
        <position position="58"/>
    </location>
    <ligand>
        <name>Zn(2+)</name>
        <dbReference type="ChEBI" id="CHEBI:29105"/>
    </ligand>
</feature>
<name>A0A182PY08_9DIPT</name>
<accession>A0A182PY08</accession>
<proteinExistence type="predicted"/>
<keyword evidence="1" id="KW-0862">Zinc</keyword>
<dbReference type="Proteomes" id="UP000075885">
    <property type="component" value="Unassembled WGS sequence"/>
</dbReference>
<reference evidence="4" key="1">
    <citation type="submission" date="2013-03" db="EMBL/GenBank/DDBJ databases">
        <title>The Genome Sequence of Anopheles epiroticus epiroticus2.</title>
        <authorList>
            <consortium name="The Broad Institute Genomics Platform"/>
            <person name="Neafsey D.E."/>
            <person name="Howell P."/>
            <person name="Walker B."/>
            <person name="Young S.K."/>
            <person name="Zeng Q."/>
            <person name="Gargeya S."/>
            <person name="Fitzgerald M."/>
            <person name="Haas B."/>
            <person name="Abouelleil A."/>
            <person name="Allen A.W."/>
            <person name="Alvarado L."/>
            <person name="Arachchi H.M."/>
            <person name="Berlin A.M."/>
            <person name="Chapman S.B."/>
            <person name="Gainer-Dewar J."/>
            <person name="Goldberg J."/>
            <person name="Griggs A."/>
            <person name="Gujja S."/>
            <person name="Hansen M."/>
            <person name="Howarth C."/>
            <person name="Imamovic A."/>
            <person name="Ireland A."/>
            <person name="Larimer J."/>
            <person name="McCowan C."/>
            <person name="Murphy C."/>
            <person name="Pearson M."/>
            <person name="Poon T.W."/>
            <person name="Priest M."/>
            <person name="Roberts A."/>
            <person name="Saif S."/>
            <person name="Shea T."/>
            <person name="Sisk P."/>
            <person name="Sykes S."/>
            <person name="Wortman J."/>
            <person name="Nusbaum C."/>
            <person name="Birren B."/>
        </authorList>
    </citation>
    <scope>NUCLEOTIDE SEQUENCE [LARGE SCALE GENOMIC DNA]</scope>
    <source>
        <strain evidence="4">Epiroticus2</strain>
    </source>
</reference>
<evidence type="ECO:0000313" key="4">
    <source>
        <dbReference type="Proteomes" id="UP000075885"/>
    </source>
</evidence>
<evidence type="ECO:0000259" key="2">
    <source>
        <dbReference type="PROSITE" id="PS51915"/>
    </source>
</evidence>
<keyword evidence="1" id="KW-0863">Zinc-finger</keyword>
<dbReference type="STRING" id="199890.A0A182PY08"/>
<feature type="binding site" evidence="1">
    <location>
        <position position="14"/>
    </location>
    <ligand>
        <name>Zn(2+)</name>
        <dbReference type="ChEBI" id="CHEBI:29105"/>
    </ligand>
</feature>
<dbReference type="Gene3D" id="3.40.1800.20">
    <property type="match status" value="1"/>
</dbReference>
<feature type="binding site" evidence="1">
    <location>
        <position position="61"/>
    </location>
    <ligand>
        <name>Zn(2+)</name>
        <dbReference type="ChEBI" id="CHEBI:29105"/>
    </ligand>
</feature>
<reference evidence="3" key="2">
    <citation type="submission" date="2020-05" db="UniProtKB">
        <authorList>
            <consortium name="EnsemblMetazoa"/>
        </authorList>
    </citation>
    <scope>IDENTIFICATION</scope>
    <source>
        <strain evidence="3">Epiroticus2</strain>
    </source>
</reference>
<evidence type="ECO:0000256" key="1">
    <source>
        <dbReference type="PROSITE-ProRule" id="PRU01263"/>
    </source>
</evidence>
<keyword evidence="1" id="KW-0479">Metal-binding</keyword>
<dbReference type="VEuPathDB" id="VectorBase:AEPI014225"/>
<dbReference type="GO" id="GO:0005634">
    <property type="term" value="C:nucleus"/>
    <property type="evidence" value="ECO:0007669"/>
    <property type="project" value="InterPro"/>
</dbReference>
<organism evidence="3 4">
    <name type="scientific">Anopheles epiroticus</name>
    <dbReference type="NCBI Taxonomy" id="199890"/>
    <lineage>
        <taxon>Eukaryota</taxon>
        <taxon>Metazoa</taxon>
        <taxon>Ecdysozoa</taxon>
        <taxon>Arthropoda</taxon>
        <taxon>Hexapoda</taxon>
        <taxon>Insecta</taxon>
        <taxon>Pterygota</taxon>
        <taxon>Neoptera</taxon>
        <taxon>Endopterygota</taxon>
        <taxon>Diptera</taxon>
        <taxon>Nematocera</taxon>
        <taxon>Culicoidea</taxon>
        <taxon>Culicidae</taxon>
        <taxon>Anophelinae</taxon>
        <taxon>Anopheles</taxon>
    </lineage>
</organism>
<evidence type="ECO:0000313" key="3">
    <source>
        <dbReference type="EnsemblMetazoa" id="AEPI014225-PA"/>
    </source>
</evidence>
<dbReference type="SUPFAM" id="SSF57716">
    <property type="entry name" value="Glucocorticoid receptor-like (DNA-binding domain)"/>
    <property type="match status" value="1"/>
</dbReference>
<protein>
    <recommendedName>
        <fullName evidence="2">ZAD domain-containing protein</fullName>
    </recommendedName>
</protein>
<feature type="binding site" evidence="1">
    <location>
        <position position="11"/>
    </location>
    <ligand>
        <name>Zn(2+)</name>
        <dbReference type="ChEBI" id="CHEBI:29105"/>
    </ligand>
</feature>
<dbReference type="GO" id="GO:0008270">
    <property type="term" value="F:zinc ion binding"/>
    <property type="evidence" value="ECO:0007669"/>
    <property type="project" value="UniProtKB-UniRule"/>
</dbReference>
<dbReference type="InterPro" id="IPR012934">
    <property type="entry name" value="Znf_AD"/>
</dbReference>
<sequence>MEDEILLPASCRCCLMEDKDMVYVFDILDEFDMKICDLITRNGTIVIRENDAFSKHICGNCLNDLAIAERFVLRCRKTNDLLMNLITSVAQEDASELIVNEELFSEAGDENVSYLLVAPEKESDLFSETAIAEEQPMEQVDDGPLNGTQTLLQPQHQPVGPTEEVETVEKLPVVPDSDSLNGDVSFTPEDKVSFTDGLYAEIFEDGYLKTSDYEMIKIFDDANEEDGIEEPENREISSMKIFDFKYSCDHCGASFHRKSHQKHLLKSTEEQLTDSN</sequence>
<dbReference type="Pfam" id="PF07776">
    <property type="entry name" value="zf-AD"/>
    <property type="match status" value="1"/>
</dbReference>
<dbReference type="EnsemblMetazoa" id="AEPI014225-RA">
    <property type="protein sequence ID" value="AEPI014225-PA"/>
    <property type="gene ID" value="AEPI014225"/>
</dbReference>
<feature type="domain" description="ZAD" evidence="2">
    <location>
        <begin position="9"/>
        <end position="85"/>
    </location>
</feature>